<comment type="similarity">
    <text evidence="1">Belongs to the NmrA-type oxidoreductase family. Isoflavone reductase subfamily.</text>
</comment>
<dbReference type="AlphaFoldDB" id="A0A2V1DPN4"/>
<dbReference type="InterPro" id="IPR051609">
    <property type="entry name" value="NmrA/Isoflavone_reductase-like"/>
</dbReference>
<evidence type="ECO:0000313" key="6">
    <source>
        <dbReference type="Proteomes" id="UP000244855"/>
    </source>
</evidence>
<feature type="domain" description="NmrA-like" evidence="4">
    <location>
        <begin position="3"/>
        <end position="238"/>
    </location>
</feature>
<gene>
    <name evidence="5" type="ORF">DM02DRAFT_719028</name>
</gene>
<organism evidence="5 6">
    <name type="scientific">Periconia macrospinosa</name>
    <dbReference type="NCBI Taxonomy" id="97972"/>
    <lineage>
        <taxon>Eukaryota</taxon>
        <taxon>Fungi</taxon>
        <taxon>Dikarya</taxon>
        <taxon>Ascomycota</taxon>
        <taxon>Pezizomycotina</taxon>
        <taxon>Dothideomycetes</taxon>
        <taxon>Pleosporomycetidae</taxon>
        <taxon>Pleosporales</taxon>
        <taxon>Massarineae</taxon>
        <taxon>Periconiaceae</taxon>
        <taxon>Periconia</taxon>
    </lineage>
</organism>
<dbReference type="SUPFAM" id="SSF51735">
    <property type="entry name" value="NAD(P)-binding Rossmann-fold domains"/>
    <property type="match status" value="1"/>
</dbReference>
<dbReference type="InterPro" id="IPR036291">
    <property type="entry name" value="NAD(P)-bd_dom_sf"/>
</dbReference>
<dbReference type="Pfam" id="PF05368">
    <property type="entry name" value="NmrA"/>
    <property type="match status" value="1"/>
</dbReference>
<keyword evidence="3" id="KW-0560">Oxidoreductase</keyword>
<dbReference type="PANTHER" id="PTHR47706:SF4">
    <property type="entry name" value="NMRA-LIKE DOMAIN-CONTAINING PROTEIN"/>
    <property type="match status" value="1"/>
</dbReference>
<dbReference type="InterPro" id="IPR008030">
    <property type="entry name" value="NmrA-like"/>
</dbReference>
<evidence type="ECO:0000313" key="5">
    <source>
        <dbReference type="EMBL" id="PVH99134.1"/>
    </source>
</evidence>
<dbReference type="GO" id="GO:0016491">
    <property type="term" value="F:oxidoreductase activity"/>
    <property type="evidence" value="ECO:0007669"/>
    <property type="project" value="UniProtKB-KW"/>
</dbReference>
<keyword evidence="6" id="KW-1185">Reference proteome</keyword>
<dbReference type="Proteomes" id="UP000244855">
    <property type="component" value="Unassembled WGS sequence"/>
</dbReference>
<evidence type="ECO:0000256" key="2">
    <source>
        <dbReference type="ARBA" id="ARBA00022857"/>
    </source>
</evidence>
<proteinExistence type="inferred from homology"/>
<evidence type="ECO:0000259" key="4">
    <source>
        <dbReference type="Pfam" id="PF05368"/>
    </source>
</evidence>
<dbReference type="EMBL" id="KZ805399">
    <property type="protein sequence ID" value="PVH99134.1"/>
    <property type="molecule type" value="Genomic_DNA"/>
</dbReference>
<protein>
    <submittedName>
        <fullName evidence="5">NAD(P)-binding protein</fullName>
    </submittedName>
</protein>
<evidence type="ECO:0000256" key="1">
    <source>
        <dbReference type="ARBA" id="ARBA00005725"/>
    </source>
</evidence>
<dbReference type="OrthoDB" id="419598at2759"/>
<accession>A0A2V1DPN4</accession>
<keyword evidence="2" id="KW-0521">NADP</keyword>
<evidence type="ECO:0000256" key="3">
    <source>
        <dbReference type="ARBA" id="ARBA00023002"/>
    </source>
</evidence>
<reference evidence="5 6" key="1">
    <citation type="journal article" date="2018" name="Sci. Rep.">
        <title>Comparative genomics provides insights into the lifestyle and reveals functional heterogeneity of dark septate endophytic fungi.</title>
        <authorList>
            <person name="Knapp D.G."/>
            <person name="Nemeth J.B."/>
            <person name="Barry K."/>
            <person name="Hainaut M."/>
            <person name="Henrissat B."/>
            <person name="Johnson J."/>
            <person name="Kuo A."/>
            <person name="Lim J.H.P."/>
            <person name="Lipzen A."/>
            <person name="Nolan M."/>
            <person name="Ohm R.A."/>
            <person name="Tamas L."/>
            <person name="Grigoriev I.V."/>
            <person name="Spatafora J.W."/>
            <person name="Nagy L.G."/>
            <person name="Kovacs G.M."/>
        </authorList>
    </citation>
    <scope>NUCLEOTIDE SEQUENCE [LARGE SCALE GENOMIC DNA]</scope>
    <source>
        <strain evidence="5 6">DSE2036</strain>
    </source>
</reference>
<dbReference type="PANTHER" id="PTHR47706">
    <property type="entry name" value="NMRA-LIKE FAMILY PROTEIN"/>
    <property type="match status" value="1"/>
</dbReference>
<name>A0A2V1DPN4_9PLEO</name>
<dbReference type="Gene3D" id="3.90.25.10">
    <property type="entry name" value="UDP-galactose 4-epimerase, domain 1"/>
    <property type="match status" value="1"/>
</dbReference>
<dbReference type="Gene3D" id="3.40.50.720">
    <property type="entry name" value="NAD(P)-binding Rossmann-like Domain"/>
    <property type="match status" value="1"/>
</dbReference>
<sequence>MVTIAVAGGTGGFGKTIVQELIKQKKHKVIVLSRKATPIPDSDVPVLAADYSNVESLKKILAEEKVEVVISAIIMASEQASQCQLNLITAASQTPSVKRFMPSEYGVDYTEEMLTFQPAAAWWLSANSLLRTTKLEFTRVIFGWVSDYLGTPHFPTNLSPFKFVLDFDNQRAAIPGDGTNPVTFLHSSDVGRYVAALVDDERKWPEISAFAGDRVSWGEVVRVAEEVTGAKWDITYDTVENLEKGEATVFGEAPAQYGLDEAGVKALVVEFALMSVKNITDISGLGLRNKEYPDIKPLSVRDVIEAAWGKK</sequence>